<dbReference type="Proteomes" id="UP000008742">
    <property type="component" value="Segment"/>
</dbReference>
<sequence>MQIWKFPLRIERHQMVVMPAGSVPLSIQMQNGTPTLWASVHPDAPKMQRDLSLVGTGHDLPSGVQSFIGTVQDGAFVWHLFDGGEH</sequence>
<dbReference type="RefSeq" id="YP_004421811.1">
    <property type="nucleotide sequence ID" value="NC_015466.1"/>
</dbReference>
<reference evidence="2 3" key="1">
    <citation type="journal article" date="2009" name="Appl. Environ. Microbiol.">
        <title>Roseophage RDJL Phi1, infecting the aerobic anoxygenic phototrophic bacterium Roseobacter denitrificans OCh114.</title>
        <authorList>
            <person name="Zhang Y."/>
            <person name="Jiao N."/>
        </authorList>
    </citation>
    <scope>NUCLEOTIDE SEQUENCE [LARGE SCALE GENOMIC DNA]</scope>
</reference>
<organism evidence="2 3">
    <name type="scientific">Roseobacter phage RDJL Phi 1</name>
    <dbReference type="NCBI Taxonomy" id="562742"/>
    <lineage>
        <taxon>Viruses</taxon>
        <taxon>Duplodnaviria</taxon>
        <taxon>Heunggongvirae</taxon>
        <taxon>Uroviricota</taxon>
        <taxon>Caudoviricetes</taxon>
        <taxon>Xiamenvirus</taxon>
        <taxon>Xiamenvirus RDJL1</taxon>
    </lineage>
</organism>
<proteinExistence type="predicted"/>
<dbReference type="InterPro" id="IPR055776">
    <property type="entry name" value="DUF7352"/>
</dbReference>
<evidence type="ECO:0000313" key="2">
    <source>
        <dbReference type="EMBL" id="ADK73444.1"/>
    </source>
</evidence>
<keyword evidence="3" id="KW-1185">Reference proteome</keyword>
<feature type="domain" description="DUF7352" evidence="1">
    <location>
        <begin position="2"/>
        <end position="83"/>
    </location>
</feature>
<evidence type="ECO:0000313" key="3">
    <source>
        <dbReference type="Proteomes" id="UP000008742"/>
    </source>
</evidence>
<evidence type="ECO:0000259" key="1">
    <source>
        <dbReference type="Pfam" id="PF24043"/>
    </source>
</evidence>
<accession>F4YXQ4</accession>
<protein>
    <recommendedName>
        <fullName evidence="1">DUF7352 domain-containing protein</fullName>
    </recommendedName>
</protein>
<dbReference type="KEGG" id="vg:10511780"/>
<reference evidence="2 3" key="2">
    <citation type="journal article" date="2011" name="Virol. J.">
        <title>Complete genome sequence of a marine roseophage provides evidence into the evolution of gene transfer agents in alphaproteobacteria.</title>
        <authorList>
            <person name="Huang S."/>
            <person name="Zhang Y."/>
            <person name="Chen F."/>
            <person name="Jiao N."/>
        </authorList>
    </citation>
    <scope>NUCLEOTIDE SEQUENCE [LARGE SCALE GENOMIC DNA]</scope>
</reference>
<dbReference type="GeneID" id="10511780"/>
<dbReference type="OrthoDB" id="22955at10239"/>
<dbReference type="EMBL" id="HM151342">
    <property type="protein sequence ID" value="ADK73444.1"/>
    <property type="molecule type" value="Genomic_DNA"/>
</dbReference>
<dbReference type="Pfam" id="PF24043">
    <property type="entry name" value="DUF7352"/>
    <property type="match status" value="1"/>
</dbReference>
<gene>
    <name evidence="2" type="ORF">RDJLphi1_gp43</name>
</gene>
<name>F4YXQ4_9CAUD</name>